<dbReference type="PROSITE" id="PS50893">
    <property type="entry name" value="ABC_TRANSPORTER_2"/>
    <property type="match status" value="1"/>
</dbReference>
<dbReference type="InterPro" id="IPR015854">
    <property type="entry name" value="ABC_transpr_LolD-like"/>
</dbReference>
<dbReference type="InterPro" id="IPR017871">
    <property type="entry name" value="ABC_transporter-like_CS"/>
</dbReference>
<dbReference type="InterPro" id="IPR027417">
    <property type="entry name" value="P-loop_NTPase"/>
</dbReference>
<evidence type="ECO:0000313" key="4">
    <source>
        <dbReference type="EMBL" id="MEO9247054.1"/>
    </source>
</evidence>
<reference evidence="4 5" key="1">
    <citation type="submission" date="2024-05" db="EMBL/GenBank/DDBJ databases">
        <authorList>
            <person name="Yi C."/>
        </authorList>
    </citation>
    <scope>NUCLEOTIDE SEQUENCE [LARGE SCALE GENOMIC DNA]</scope>
    <source>
        <strain evidence="4 5">XS13</strain>
    </source>
</reference>
<keyword evidence="5" id="KW-1185">Reference proteome</keyword>
<gene>
    <name evidence="4" type="ORF">ABDK96_05130</name>
</gene>
<dbReference type="InterPro" id="IPR003593">
    <property type="entry name" value="AAA+_ATPase"/>
</dbReference>
<feature type="domain" description="ABC transporter" evidence="3">
    <location>
        <begin position="4"/>
        <end position="249"/>
    </location>
</feature>
<dbReference type="InterPro" id="IPR003439">
    <property type="entry name" value="ABC_transporter-like_ATP-bd"/>
</dbReference>
<dbReference type="EMBL" id="JBDXMX010000002">
    <property type="protein sequence ID" value="MEO9247054.1"/>
    <property type="molecule type" value="Genomic_DNA"/>
</dbReference>
<proteinExistence type="predicted"/>
<dbReference type="PROSITE" id="PS00211">
    <property type="entry name" value="ABC_TRANSPORTER_1"/>
    <property type="match status" value="1"/>
</dbReference>
<evidence type="ECO:0000313" key="5">
    <source>
        <dbReference type="Proteomes" id="UP001484097"/>
    </source>
</evidence>
<comment type="caution">
    <text evidence="4">The sequence shown here is derived from an EMBL/GenBank/DDBJ whole genome shotgun (WGS) entry which is preliminary data.</text>
</comment>
<sequence>MAAVSLRDVSVSYGQRRAVDGITLQVRPGERVALVGPSGAGKSTLLGLCNGIVVPSSGEVQVLGSDPARASGRALKRLRRRIGTVHQQLHLIGPLRVVHNVNAGQLGRWGPWRALRSLIRPLQVDQARDALARMGIAGHLHSRTDRLSGGEQQRVALARVLVQDPELVLADEPVSSLDPARAEEVMRLLCGLLEESPRRRTLVVSLHDFDLAVRHCDRVVGLRHGRVVLDLPADEVDERARERLYELDPDR</sequence>
<name>A0ABV0IFX7_9MICC</name>
<dbReference type="SUPFAM" id="SSF52540">
    <property type="entry name" value="P-loop containing nucleoside triphosphate hydrolases"/>
    <property type="match status" value="1"/>
</dbReference>
<protein>
    <submittedName>
        <fullName evidence="4">ATP-binding cassette domain-containing protein</fullName>
    </submittedName>
</protein>
<keyword evidence="2 4" id="KW-0067">ATP-binding</keyword>
<dbReference type="Pfam" id="PF00005">
    <property type="entry name" value="ABC_tran"/>
    <property type="match status" value="1"/>
</dbReference>
<dbReference type="GO" id="GO:0005524">
    <property type="term" value="F:ATP binding"/>
    <property type="evidence" value="ECO:0007669"/>
    <property type="project" value="UniProtKB-KW"/>
</dbReference>
<evidence type="ECO:0000259" key="3">
    <source>
        <dbReference type="PROSITE" id="PS50893"/>
    </source>
</evidence>
<keyword evidence="1" id="KW-0547">Nucleotide-binding</keyword>
<dbReference type="PANTHER" id="PTHR24220">
    <property type="entry name" value="IMPORT ATP-BINDING PROTEIN"/>
    <property type="match status" value="1"/>
</dbReference>
<dbReference type="PANTHER" id="PTHR24220:SF659">
    <property type="entry name" value="TRANSPORTER, PUTATIVE-RELATED"/>
    <property type="match status" value="1"/>
</dbReference>
<dbReference type="Gene3D" id="3.40.50.300">
    <property type="entry name" value="P-loop containing nucleotide triphosphate hydrolases"/>
    <property type="match status" value="1"/>
</dbReference>
<evidence type="ECO:0000256" key="2">
    <source>
        <dbReference type="ARBA" id="ARBA00022840"/>
    </source>
</evidence>
<dbReference type="RefSeq" id="WP_347919426.1">
    <property type="nucleotide sequence ID" value="NZ_JBDXMX010000002.1"/>
</dbReference>
<evidence type="ECO:0000256" key="1">
    <source>
        <dbReference type="ARBA" id="ARBA00022741"/>
    </source>
</evidence>
<dbReference type="SMART" id="SM00382">
    <property type="entry name" value="AAA"/>
    <property type="match status" value="1"/>
</dbReference>
<accession>A0ABV0IFX7</accession>
<dbReference type="Proteomes" id="UP001484097">
    <property type="component" value="Unassembled WGS sequence"/>
</dbReference>
<organism evidence="4 5">
    <name type="scientific">Citricoccus nitrophenolicus</name>
    <dbReference type="NCBI Taxonomy" id="863575"/>
    <lineage>
        <taxon>Bacteria</taxon>
        <taxon>Bacillati</taxon>
        <taxon>Actinomycetota</taxon>
        <taxon>Actinomycetes</taxon>
        <taxon>Micrococcales</taxon>
        <taxon>Micrococcaceae</taxon>
        <taxon>Citricoccus</taxon>
    </lineage>
</organism>